<dbReference type="RefSeq" id="WP_281250958.1">
    <property type="nucleotide sequence ID" value="NZ_FUYP01000050.1"/>
</dbReference>
<keyword evidence="2" id="KW-1185">Reference proteome</keyword>
<dbReference type="EMBL" id="FUYP01000050">
    <property type="protein sequence ID" value="SKC01579.1"/>
    <property type="molecule type" value="Genomic_DNA"/>
</dbReference>
<name>A0A1T5FZQ5_9SPHN</name>
<reference evidence="2" key="1">
    <citation type="submission" date="2017-02" db="EMBL/GenBank/DDBJ databases">
        <authorList>
            <person name="Varghese N."/>
            <person name="Submissions S."/>
        </authorList>
    </citation>
    <scope>NUCLEOTIDE SEQUENCE [LARGE SCALE GENOMIC DNA]</scope>
    <source>
        <strain evidence="2">R11H</strain>
    </source>
</reference>
<dbReference type="Proteomes" id="UP000190044">
    <property type="component" value="Unassembled WGS sequence"/>
</dbReference>
<evidence type="ECO:0000313" key="2">
    <source>
        <dbReference type="Proteomes" id="UP000190044"/>
    </source>
</evidence>
<organism evidence="1 2">
    <name type="scientific">Sphingopyxis flava</name>
    <dbReference type="NCBI Taxonomy" id="1507287"/>
    <lineage>
        <taxon>Bacteria</taxon>
        <taxon>Pseudomonadati</taxon>
        <taxon>Pseudomonadota</taxon>
        <taxon>Alphaproteobacteria</taxon>
        <taxon>Sphingomonadales</taxon>
        <taxon>Sphingomonadaceae</taxon>
        <taxon>Sphingopyxis</taxon>
    </lineage>
</organism>
<accession>A0A1T5FZQ5</accession>
<dbReference type="AlphaFoldDB" id="A0A1T5FZQ5"/>
<gene>
    <name evidence="1" type="ORF">SAMN06295937_10507</name>
</gene>
<sequence length="44" mass="4698">MAKPAISAIRMPALICGMISSYGWSNLGTPYTPSPPYAAIDRRA</sequence>
<evidence type="ECO:0000313" key="1">
    <source>
        <dbReference type="EMBL" id="SKC01579.1"/>
    </source>
</evidence>
<protein>
    <submittedName>
        <fullName evidence="1">Uncharacterized protein</fullName>
    </submittedName>
</protein>
<proteinExistence type="predicted"/>